<name>A0A9W8XDJ9_9PLEO</name>
<dbReference type="EMBL" id="JAPEUX010000007">
    <property type="protein sequence ID" value="KAJ4348168.1"/>
    <property type="molecule type" value="Genomic_DNA"/>
</dbReference>
<dbReference type="Proteomes" id="UP001140513">
    <property type="component" value="Unassembled WGS sequence"/>
</dbReference>
<dbReference type="GeneID" id="80913070"/>
<organism evidence="1 2">
    <name type="scientific">Didymosphaeria variabile</name>
    <dbReference type="NCBI Taxonomy" id="1932322"/>
    <lineage>
        <taxon>Eukaryota</taxon>
        <taxon>Fungi</taxon>
        <taxon>Dikarya</taxon>
        <taxon>Ascomycota</taxon>
        <taxon>Pezizomycotina</taxon>
        <taxon>Dothideomycetes</taxon>
        <taxon>Pleosporomycetidae</taxon>
        <taxon>Pleosporales</taxon>
        <taxon>Massarineae</taxon>
        <taxon>Didymosphaeriaceae</taxon>
        <taxon>Didymosphaeria</taxon>
    </lineage>
</organism>
<dbReference type="RefSeq" id="XP_056067556.1">
    <property type="nucleotide sequence ID" value="XM_056218291.1"/>
</dbReference>
<accession>A0A9W8XDJ9</accession>
<evidence type="ECO:0000313" key="1">
    <source>
        <dbReference type="EMBL" id="KAJ4348168.1"/>
    </source>
</evidence>
<reference evidence="1" key="1">
    <citation type="submission" date="2022-10" db="EMBL/GenBank/DDBJ databases">
        <title>Tapping the CABI collections for fungal endophytes: first genome assemblies for Collariella, Neodidymelliopsis, Ascochyta clinopodiicola, Didymella pomorum, Didymosphaeria variabile, Neocosmospora piperis and Neocucurbitaria cava.</title>
        <authorList>
            <person name="Hill R."/>
        </authorList>
    </citation>
    <scope>NUCLEOTIDE SEQUENCE</scope>
    <source>
        <strain evidence="1">IMI 356815</strain>
    </source>
</reference>
<proteinExistence type="predicted"/>
<sequence>MEDHPLAPHPDLTFGNALQDAGPGSPAQPAKNISVIQFKNLDFSRLRPALFRSTDWFRVKRLYLHECTDLKVLFYHILISSSRIGIQEIIMENRTQTEQYTPSHPHNINHFLGDWDELLAISISTCVKWLLPTDMLSNYSNITSVHYEVGPHDVNMHWLDMLVQYKPHLVKLHISCHDTTNCLMGIDTEFEDASTKAGFPDQTIQEIRFAKKVLPSTEHASNDNVVQSIFSCDVPRIDKADKEFRDAEKKNLAIHASEAMEMFQD</sequence>
<gene>
    <name evidence="1" type="ORF">N0V89_009540</name>
</gene>
<comment type="caution">
    <text evidence="1">The sequence shown here is derived from an EMBL/GenBank/DDBJ whole genome shotgun (WGS) entry which is preliminary data.</text>
</comment>
<keyword evidence="2" id="KW-1185">Reference proteome</keyword>
<protein>
    <submittedName>
        <fullName evidence="1">Uncharacterized protein</fullName>
    </submittedName>
</protein>
<dbReference type="AlphaFoldDB" id="A0A9W8XDJ9"/>
<evidence type="ECO:0000313" key="2">
    <source>
        <dbReference type="Proteomes" id="UP001140513"/>
    </source>
</evidence>